<feature type="chain" id="PRO_5027759190" evidence="3">
    <location>
        <begin position="26"/>
        <end position="130"/>
    </location>
</feature>
<dbReference type="Proteomes" id="UP000515152">
    <property type="component" value="Chromosome 13"/>
</dbReference>
<dbReference type="GO" id="GO:0008009">
    <property type="term" value="F:chemokine activity"/>
    <property type="evidence" value="ECO:0007669"/>
    <property type="project" value="InterPro"/>
</dbReference>
<keyword evidence="5" id="KW-1185">Reference proteome</keyword>
<evidence type="ECO:0000256" key="2">
    <source>
        <dbReference type="SAM" id="MobiDB-lite"/>
    </source>
</evidence>
<dbReference type="AlphaFoldDB" id="A0A6P8GJL4"/>
<feature type="signal peptide" evidence="3">
    <location>
        <begin position="1"/>
        <end position="25"/>
    </location>
</feature>
<dbReference type="SUPFAM" id="SSF54117">
    <property type="entry name" value="Interleukin 8-like chemokines"/>
    <property type="match status" value="1"/>
</dbReference>
<dbReference type="GeneID" id="105912520"/>
<evidence type="ECO:0000256" key="1">
    <source>
        <dbReference type="ARBA" id="ARBA00022514"/>
    </source>
</evidence>
<name>A0A6P8GJL4_CLUHA</name>
<proteinExistence type="predicted"/>
<dbReference type="RefSeq" id="XP_031435095.1">
    <property type="nucleotide sequence ID" value="XM_031579235.2"/>
</dbReference>
<feature type="domain" description="Chemokine interleukin-8-like" evidence="4">
    <location>
        <begin position="31"/>
        <end position="89"/>
    </location>
</feature>
<evidence type="ECO:0000259" key="4">
    <source>
        <dbReference type="Pfam" id="PF00048"/>
    </source>
</evidence>
<dbReference type="Gene3D" id="2.40.50.40">
    <property type="match status" value="1"/>
</dbReference>
<keyword evidence="3" id="KW-0732">Signal</keyword>
<evidence type="ECO:0000256" key="3">
    <source>
        <dbReference type="SAM" id="SignalP"/>
    </source>
</evidence>
<dbReference type="KEGG" id="char:105912520"/>
<feature type="region of interest" description="Disordered" evidence="2">
    <location>
        <begin position="94"/>
        <end position="130"/>
    </location>
</feature>
<dbReference type="Pfam" id="PF00048">
    <property type="entry name" value="IL8"/>
    <property type="match status" value="1"/>
</dbReference>
<gene>
    <name evidence="6" type="primary">LOC105912520</name>
</gene>
<reference evidence="6" key="1">
    <citation type="submission" date="2025-08" db="UniProtKB">
        <authorList>
            <consortium name="RefSeq"/>
        </authorList>
    </citation>
    <scope>IDENTIFICATION</scope>
</reference>
<sequence>MQLTFSSVGVLLLILLLDKAPEAWGTFVPGRCQCLRVMERTPGRPLDFSVSPRNSHCHTDEIMVNMRGQAKLLCLSPSGRQGKRLLKCWRRVTSQGKDKKQCLKTPKNQRNRKNRKNQRTQRRHQEEKKQ</sequence>
<dbReference type="GO" id="GO:0006955">
    <property type="term" value="P:immune response"/>
    <property type="evidence" value="ECO:0007669"/>
    <property type="project" value="InterPro"/>
</dbReference>
<keyword evidence="1" id="KW-0202">Cytokine</keyword>
<accession>A0A6P8GJL4</accession>
<dbReference type="InterPro" id="IPR036048">
    <property type="entry name" value="Interleukin_8-like_sf"/>
</dbReference>
<evidence type="ECO:0000313" key="6">
    <source>
        <dbReference type="RefSeq" id="XP_031435095.1"/>
    </source>
</evidence>
<evidence type="ECO:0000313" key="5">
    <source>
        <dbReference type="Proteomes" id="UP000515152"/>
    </source>
</evidence>
<dbReference type="OrthoDB" id="8460355at2759"/>
<feature type="compositionally biased region" description="Basic residues" evidence="2">
    <location>
        <begin position="107"/>
        <end position="122"/>
    </location>
</feature>
<dbReference type="GO" id="GO:0005615">
    <property type="term" value="C:extracellular space"/>
    <property type="evidence" value="ECO:0007669"/>
    <property type="project" value="UniProtKB-KW"/>
</dbReference>
<organism evidence="5 6">
    <name type="scientific">Clupea harengus</name>
    <name type="common">Atlantic herring</name>
    <dbReference type="NCBI Taxonomy" id="7950"/>
    <lineage>
        <taxon>Eukaryota</taxon>
        <taxon>Metazoa</taxon>
        <taxon>Chordata</taxon>
        <taxon>Craniata</taxon>
        <taxon>Vertebrata</taxon>
        <taxon>Euteleostomi</taxon>
        <taxon>Actinopterygii</taxon>
        <taxon>Neopterygii</taxon>
        <taxon>Teleostei</taxon>
        <taxon>Clupei</taxon>
        <taxon>Clupeiformes</taxon>
        <taxon>Clupeoidei</taxon>
        <taxon>Clupeidae</taxon>
        <taxon>Clupea</taxon>
    </lineage>
</organism>
<protein>
    <submittedName>
        <fullName evidence="6">C-X-C motif chemokine 9-like</fullName>
    </submittedName>
</protein>
<dbReference type="InterPro" id="IPR001811">
    <property type="entry name" value="Chemokine_IL8-like_dom"/>
</dbReference>